<reference evidence="2" key="1">
    <citation type="submission" date="2024-06" db="EMBL/GenBank/DDBJ databases">
        <title>Draft Genome Sequence of Deinococcus sonorensis Type Strain KR-87, a Biofilm Producing Representative of the Genus Deinococcus.</title>
        <authorList>
            <person name="Boren L.S."/>
            <person name="Grosso R.A."/>
            <person name="Hugenberg-Cox A.N."/>
            <person name="Hill J.T.E."/>
            <person name="Albert C.M."/>
            <person name="Tuohy J.M."/>
        </authorList>
    </citation>
    <scope>NUCLEOTIDE SEQUENCE</scope>
    <source>
        <strain evidence="2">KR-87</strain>
        <plasmid evidence="2">pDson03</plasmid>
    </source>
</reference>
<organism evidence="2">
    <name type="scientific">Deinococcus sonorensis KR-87</name>
    <dbReference type="NCBI Taxonomy" id="694439"/>
    <lineage>
        <taxon>Bacteria</taxon>
        <taxon>Thermotogati</taxon>
        <taxon>Deinococcota</taxon>
        <taxon>Deinococci</taxon>
        <taxon>Deinococcales</taxon>
        <taxon>Deinococcaceae</taxon>
        <taxon>Deinococcus</taxon>
    </lineage>
</organism>
<dbReference type="KEGG" id="dsc:ABOD76_04405"/>
<accession>A0AAU7U647</accession>
<keyword evidence="1" id="KW-0812">Transmembrane</keyword>
<dbReference type="AlphaFoldDB" id="A0AAU7U647"/>
<evidence type="ECO:0000256" key="1">
    <source>
        <dbReference type="SAM" id="Phobius"/>
    </source>
</evidence>
<keyword evidence="2" id="KW-0614">Plasmid</keyword>
<proteinExistence type="predicted"/>
<sequence length="58" mass="6243">MSEQLVYREGMKALGTVAGVVSFSLGMASLVAGDVSGSLWSLTGVTLAWYSRPDFMRR</sequence>
<feature type="transmembrane region" description="Helical" evidence="1">
    <location>
        <begin position="20"/>
        <end position="50"/>
    </location>
</feature>
<geneLocation type="plasmid" evidence="2">
    <name>pDson03</name>
</geneLocation>
<keyword evidence="1" id="KW-0472">Membrane</keyword>
<name>A0AAU7U647_9DEIO</name>
<protein>
    <submittedName>
        <fullName evidence="2">Uncharacterized protein</fullName>
    </submittedName>
</protein>
<evidence type="ECO:0000313" key="2">
    <source>
        <dbReference type="EMBL" id="XBV83936.1"/>
    </source>
</evidence>
<dbReference type="EMBL" id="CP158298">
    <property type="protein sequence ID" value="XBV83936.1"/>
    <property type="molecule type" value="Genomic_DNA"/>
</dbReference>
<dbReference type="RefSeq" id="WP_350241817.1">
    <property type="nucleotide sequence ID" value="NZ_CP158298.1"/>
</dbReference>
<gene>
    <name evidence="2" type="ORF">ABOD76_04405</name>
</gene>
<keyword evidence="1" id="KW-1133">Transmembrane helix</keyword>